<dbReference type="AlphaFoldDB" id="A0AAD2FSN1"/>
<accession>A0AAD2FSN1</accession>
<name>A0AAD2FSN1_9STRA</name>
<reference evidence="1" key="1">
    <citation type="submission" date="2023-08" db="EMBL/GenBank/DDBJ databases">
        <authorList>
            <person name="Audoor S."/>
            <person name="Bilcke G."/>
        </authorList>
    </citation>
    <scope>NUCLEOTIDE SEQUENCE</scope>
</reference>
<dbReference type="Proteomes" id="UP001295423">
    <property type="component" value="Unassembled WGS sequence"/>
</dbReference>
<keyword evidence="2" id="KW-1185">Reference proteome</keyword>
<protein>
    <submittedName>
        <fullName evidence="1">Uncharacterized protein</fullName>
    </submittedName>
</protein>
<organism evidence="1 2">
    <name type="scientific">Cylindrotheca closterium</name>
    <dbReference type="NCBI Taxonomy" id="2856"/>
    <lineage>
        <taxon>Eukaryota</taxon>
        <taxon>Sar</taxon>
        <taxon>Stramenopiles</taxon>
        <taxon>Ochrophyta</taxon>
        <taxon>Bacillariophyta</taxon>
        <taxon>Bacillariophyceae</taxon>
        <taxon>Bacillariophycidae</taxon>
        <taxon>Bacillariales</taxon>
        <taxon>Bacillariaceae</taxon>
        <taxon>Cylindrotheca</taxon>
    </lineage>
</organism>
<dbReference type="EMBL" id="CAKOGP040001792">
    <property type="protein sequence ID" value="CAJ1952006.1"/>
    <property type="molecule type" value="Genomic_DNA"/>
</dbReference>
<comment type="caution">
    <text evidence="1">The sequence shown here is derived from an EMBL/GenBank/DDBJ whole genome shotgun (WGS) entry which is preliminary data.</text>
</comment>
<proteinExistence type="predicted"/>
<sequence>MFKTTAALVSRHYKTSMNSHHNNSTTIPTPIPNGMNYIVDPNRGETLIELSLPFLGEETDLGNVALANKHIRDCHWYYLYVCISQKYPTFQLEGLRPLEEQREKADMCLPPCIVVDPNFAPKTFQPGNNTFPVPLPRQPKILYDPRCIGAFES</sequence>
<evidence type="ECO:0000313" key="2">
    <source>
        <dbReference type="Proteomes" id="UP001295423"/>
    </source>
</evidence>
<gene>
    <name evidence="1" type="ORF">CYCCA115_LOCUS13348</name>
</gene>
<evidence type="ECO:0000313" key="1">
    <source>
        <dbReference type="EMBL" id="CAJ1952006.1"/>
    </source>
</evidence>